<keyword evidence="5" id="KW-1185">Reference proteome</keyword>
<feature type="repeat" description="TPR" evidence="3">
    <location>
        <begin position="558"/>
        <end position="591"/>
    </location>
</feature>
<reference evidence="4 5" key="1">
    <citation type="journal article" date="2019" name="PLoS Biol.">
        <title>Sex chromosomes control vertical transmission of feminizing Wolbachia symbionts in an isopod.</title>
        <authorList>
            <person name="Becking T."/>
            <person name="Chebbi M.A."/>
            <person name="Giraud I."/>
            <person name="Moumen B."/>
            <person name="Laverre T."/>
            <person name="Caubet Y."/>
            <person name="Peccoud J."/>
            <person name="Gilbert C."/>
            <person name="Cordaux R."/>
        </authorList>
    </citation>
    <scope>NUCLEOTIDE SEQUENCE [LARGE SCALE GENOMIC DNA]</scope>
    <source>
        <strain evidence="4">ANa2</strain>
        <tissue evidence="4">Whole body excluding digestive tract and cuticle</tissue>
    </source>
</reference>
<dbReference type="Proteomes" id="UP000326759">
    <property type="component" value="Unassembled WGS sequence"/>
</dbReference>
<proteinExistence type="predicted"/>
<dbReference type="Gene3D" id="1.25.40.10">
    <property type="entry name" value="Tetratricopeptide repeat domain"/>
    <property type="match status" value="5"/>
</dbReference>
<dbReference type="InterPro" id="IPR039226">
    <property type="entry name" value="Ski3/TTC37"/>
</dbReference>
<sequence length="1431" mass="161614">MSDLKSCLKEAKNAIKDKDYESAVIHCKEALKIDRKCYQALAMFGRACLEQKRFGDSKKALMLATQIDPENPIAWQGLSSLHEKNEHCFEMDEEIAILSHLIEINKEEDKLDRLYRRLASVYQRHELLVDAISVLENLLSVFSNEKQIKEVRKSIIALIESNEESSPELLNKLIENYENLVDESEIGENESNFQSLLRLLYKAKDFEKLIHTSQKMASIFPTAYPLEWIARAFVEYHQYSYSYNEEDLVISEEELLEHLERLIHLYRDSPWGNFAYGLILWWKGNTYDAKQHLKKGCNLLPKNLRAWLTLLNTQRESNDFIGIHSSSKHLNSLLSSSGIETQIPDEFPDVNSVKQFVLLTKVEALFQMGHPNQLEEAVSLLNSVENKSLELRIMFTKSLVHLGRIEEAYQELESVKEEYDNSVSIRRLSSFIAASAGKYEEAKSILQEVLQGEPENAEILLELGKIHYNLKDYKKSLILLLKAAKYNPKLSDSFLYIGHYYRLEDNLEKARKCYEKALSLNSGSEEAGSSLSDVYRITGQNEANLALLLRVTSTGSTGWAWLHLGLHYLAVGEDDDAVKAFQRAVEISPKNRVCYECLGDAYLSRGSHTAALKVFTRVTEMFPNNALYSRCQIARINHLIGKFLLSISQYEEVIGEDPPEAILTVGLVGLAEVLLTRAKIYKQDQLLFNLKSDCMYAIQCLTRVANGNANNLTVWKLLGDAMTLQTVLPPSLSNFDVPSRLLDTSVSDIYTTTKISKDELLLLGGKCYGVGLQVDKSNASLWHDLGINIFLQGYNKFAMSKKSKLYPDEDKKEIQVFPTDVTQRAMAAIKKSISLDSSDYNAWNSLGVLAYFHGDYALAQHSFITSLKLHATVDAWTHLGTLYFTQDEIHLAHEAFSEAQALDPVYVACWVGQAMVATAVGHYEAFDLFCHTTMLGFHPESCVGFASNVLRIACHINTAHDDDDADPNKDFSSLLPYKNADSYIPNVVDGLTFYTREMEEDAVALNMLGITLETMGLKHSALEAFSKAVHLDKLDESIRDGIIWNYSRLLIALNKLPEAVKAFSAIKEPDFYTQCGLALAHLKASNFQEAYEKYKEAYEWFASDDAHKSQVMIALAFLHYKFENLEEVKTLLFQSTSVQSLLALASLGLLQKDSTLTDAALVELEVYVDSEEYTFDITFLKSLRTLILEENPKEAKLILCRAIHRHPTLSSLWRALARQLILFPSEAVTNVQSQNKFVEGANAAAKVAMSLAQAQGDTKNVVQNCNGLFWEYFTFGCSAQVFIAASGVSDDTSSHTRQEREKSKKKKKTIVEKTTEIAVPKEERKKLSLKEAQRAILMCPADPSTWAVLIASMDSKSKRFDFLIFSVSGICRHQEYLNKKKTMVEKTTEIAVPKEERKKLSLKEAKRAILMCPAVPSTWAVLIDSMDSKSK</sequence>
<accession>A0A5N5T3S2</accession>
<dbReference type="GO" id="GO:0055087">
    <property type="term" value="C:Ski complex"/>
    <property type="evidence" value="ECO:0007669"/>
    <property type="project" value="InterPro"/>
</dbReference>
<dbReference type="PANTHER" id="PTHR15704">
    <property type="entry name" value="SUPERKILLER 3 PROTEIN-RELATED"/>
    <property type="match status" value="1"/>
</dbReference>
<dbReference type="PROSITE" id="PS50293">
    <property type="entry name" value="TPR_REGION"/>
    <property type="match status" value="1"/>
</dbReference>
<evidence type="ECO:0000313" key="5">
    <source>
        <dbReference type="Proteomes" id="UP000326759"/>
    </source>
</evidence>
<name>A0A5N5T3S2_9CRUS</name>
<comment type="caution">
    <text evidence="4">The sequence shown here is derived from an EMBL/GenBank/DDBJ whole genome shotgun (WGS) entry which is preliminary data.</text>
</comment>
<dbReference type="SMART" id="SM00028">
    <property type="entry name" value="TPR"/>
    <property type="match status" value="12"/>
</dbReference>
<dbReference type="Pfam" id="PF13432">
    <property type="entry name" value="TPR_16"/>
    <property type="match status" value="1"/>
</dbReference>
<dbReference type="Pfam" id="PF13181">
    <property type="entry name" value="TPR_8"/>
    <property type="match status" value="2"/>
</dbReference>
<feature type="repeat" description="TPR" evidence="3">
    <location>
        <begin position="592"/>
        <end position="625"/>
    </location>
</feature>
<dbReference type="InterPro" id="IPR019734">
    <property type="entry name" value="TPR_rpt"/>
</dbReference>
<protein>
    <submittedName>
        <fullName evidence="4">Tetratricopeptide repeat protein 37</fullName>
    </submittedName>
</protein>
<dbReference type="PROSITE" id="PS50005">
    <property type="entry name" value="TPR"/>
    <property type="match status" value="5"/>
</dbReference>
<evidence type="ECO:0000256" key="2">
    <source>
        <dbReference type="ARBA" id="ARBA00022803"/>
    </source>
</evidence>
<evidence type="ECO:0000313" key="4">
    <source>
        <dbReference type="EMBL" id="KAB7501153.1"/>
    </source>
</evidence>
<keyword evidence="1" id="KW-0677">Repeat</keyword>
<dbReference type="Pfam" id="PF14559">
    <property type="entry name" value="TPR_19"/>
    <property type="match status" value="2"/>
</dbReference>
<dbReference type="EMBL" id="SEYY01011542">
    <property type="protein sequence ID" value="KAB7501153.1"/>
    <property type="molecule type" value="Genomic_DNA"/>
</dbReference>
<dbReference type="PANTHER" id="PTHR15704:SF7">
    <property type="entry name" value="SUPERKILLER COMPLEX PROTEIN 3"/>
    <property type="match status" value="1"/>
</dbReference>
<feature type="repeat" description="TPR" evidence="3">
    <location>
        <begin position="457"/>
        <end position="490"/>
    </location>
</feature>
<evidence type="ECO:0000256" key="3">
    <source>
        <dbReference type="PROSITE-ProRule" id="PRU00339"/>
    </source>
</evidence>
<dbReference type="SUPFAM" id="SSF48452">
    <property type="entry name" value="TPR-like"/>
    <property type="match status" value="4"/>
</dbReference>
<dbReference type="GO" id="GO:0006401">
    <property type="term" value="P:RNA catabolic process"/>
    <property type="evidence" value="ECO:0007669"/>
    <property type="project" value="InterPro"/>
</dbReference>
<evidence type="ECO:0000256" key="1">
    <source>
        <dbReference type="ARBA" id="ARBA00022737"/>
    </source>
</evidence>
<organism evidence="4 5">
    <name type="scientific">Armadillidium nasatum</name>
    <dbReference type="NCBI Taxonomy" id="96803"/>
    <lineage>
        <taxon>Eukaryota</taxon>
        <taxon>Metazoa</taxon>
        <taxon>Ecdysozoa</taxon>
        <taxon>Arthropoda</taxon>
        <taxon>Crustacea</taxon>
        <taxon>Multicrustacea</taxon>
        <taxon>Malacostraca</taxon>
        <taxon>Eumalacostraca</taxon>
        <taxon>Peracarida</taxon>
        <taxon>Isopoda</taxon>
        <taxon>Oniscidea</taxon>
        <taxon>Crinocheta</taxon>
        <taxon>Armadillidiidae</taxon>
        <taxon>Armadillidium</taxon>
    </lineage>
</organism>
<dbReference type="OrthoDB" id="421075at2759"/>
<feature type="repeat" description="TPR" evidence="3">
    <location>
        <begin position="491"/>
        <end position="524"/>
    </location>
</feature>
<keyword evidence="2 3" id="KW-0802">TPR repeat</keyword>
<feature type="repeat" description="TPR" evidence="3">
    <location>
        <begin position="873"/>
        <end position="906"/>
    </location>
</feature>
<gene>
    <name evidence="4" type="primary">ttc37</name>
    <name evidence="4" type="ORF">Anas_07582</name>
</gene>
<dbReference type="InterPro" id="IPR011990">
    <property type="entry name" value="TPR-like_helical_dom_sf"/>
</dbReference>